<proteinExistence type="predicted"/>
<gene>
    <name evidence="2" type="ORF">AF333_00250</name>
</gene>
<comment type="caution">
    <text evidence="2">The sequence shown here is derived from an EMBL/GenBank/DDBJ whole genome shotgun (WGS) entry which is preliminary data.</text>
</comment>
<keyword evidence="1" id="KW-1133">Transmembrane helix</keyword>
<feature type="transmembrane region" description="Helical" evidence="1">
    <location>
        <begin position="42"/>
        <end position="61"/>
    </location>
</feature>
<evidence type="ECO:0000256" key="1">
    <source>
        <dbReference type="SAM" id="Phobius"/>
    </source>
</evidence>
<keyword evidence="1" id="KW-0812">Transmembrane</keyword>
<dbReference type="PATRIC" id="fig|47500.8.peg.1330"/>
<accession>A0A0D1XY01</accession>
<dbReference type="Proteomes" id="UP000037269">
    <property type="component" value="Unassembled WGS sequence"/>
</dbReference>
<sequence>MDIQEYYRKQFRWQLAGGAVLFVLGVAAVGAGYKGLYMDNPWMVGFPFFFCGVFLLISSFINRRRFRDIHPVERKGEASVSEVGTVVLLQLPAPMLHLLCFDESGVLAGEIKSRHRTFLPWVLPGAIINVLPKEWALYDAQGRMLAKYRQRLGLNPPFVAYDASERAIGEFRARLWSGLLRIKGDVTDGEGNRLASIDVPGSLYDYHITDTEGCRWFRFRKGWMPLAMGEKFKESESPLVSFYPDLPEEKRYLSLGIIAYFLASSRKE</sequence>
<keyword evidence="3" id="KW-1185">Reference proteome</keyword>
<name>A0A0D1XY01_ANEMI</name>
<evidence type="ECO:0000313" key="3">
    <source>
        <dbReference type="Proteomes" id="UP000037269"/>
    </source>
</evidence>
<feature type="transmembrane region" description="Helical" evidence="1">
    <location>
        <begin position="12"/>
        <end position="36"/>
    </location>
</feature>
<dbReference type="AlphaFoldDB" id="A0A0D1XY01"/>
<organism evidence="2 3">
    <name type="scientific">Aneurinibacillus migulanus</name>
    <name type="common">Bacillus migulanus</name>
    <dbReference type="NCBI Taxonomy" id="47500"/>
    <lineage>
        <taxon>Bacteria</taxon>
        <taxon>Bacillati</taxon>
        <taxon>Bacillota</taxon>
        <taxon>Bacilli</taxon>
        <taxon>Bacillales</taxon>
        <taxon>Paenibacillaceae</taxon>
        <taxon>Aneurinibacillus group</taxon>
        <taxon>Aneurinibacillus</taxon>
    </lineage>
</organism>
<evidence type="ECO:0000313" key="2">
    <source>
        <dbReference type="EMBL" id="KON99212.1"/>
    </source>
</evidence>
<dbReference type="RefSeq" id="WP_043063906.1">
    <property type="nucleotide sequence ID" value="NZ_BJOA01000073.1"/>
</dbReference>
<dbReference type="OrthoDB" id="2924197at2"/>
<reference evidence="2 3" key="1">
    <citation type="submission" date="2015-07" db="EMBL/GenBank/DDBJ databases">
        <title>Fjat-14205 dsm 2895.</title>
        <authorList>
            <person name="Liu B."/>
            <person name="Wang J."/>
            <person name="Zhu Y."/>
            <person name="Liu G."/>
            <person name="Chen Q."/>
            <person name="Chen Z."/>
            <person name="Lan J."/>
            <person name="Che J."/>
            <person name="Ge C."/>
            <person name="Shi H."/>
            <person name="Pan Z."/>
            <person name="Liu X."/>
        </authorList>
    </citation>
    <scope>NUCLEOTIDE SEQUENCE [LARGE SCALE GENOMIC DNA]</scope>
    <source>
        <strain evidence="2 3">DSM 2895</strain>
    </source>
</reference>
<dbReference type="EMBL" id="LGUG01000002">
    <property type="protein sequence ID" value="KON99212.1"/>
    <property type="molecule type" value="Genomic_DNA"/>
</dbReference>
<protein>
    <submittedName>
        <fullName evidence="2">Uncharacterized protein</fullName>
    </submittedName>
</protein>
<keyword evidence="1" id="KW-0472">Membrane</keyword>